<feature type="transmembrane region" description="Helical" evidence="8">
    <location>
        <begin position="74"/>
        <end position="95"/>
    </location>
</feature>
<accession>A0A5C4MMQ6</accession>
<dbReference type="GO" id="GO:0005886">
    <property type="term" value="C:plasma membrane"/>
    <property type="evidence" value="ECO:0007669"/>
    <property type="project" value="UniProtKB-SubCell"/>
</dbReference>
<evidence type="ECO:0000259" key="9">
    <source>
        <dbReference type="PROSITE" id="PS50928"/>
    </source>
</evidence>
<dbReference type="InterPro" id="IPR035906">
    <property type="entry name" value="MetI-like_sf"/>
</dbReference>
<keyword evidence="3 8" id="KW-0813">Transport</keyword>
<reference evidence="10 12" key="1">
    <citation type="submission" date="2019-05" db="EMBL/GenBank/DDBJ databases">
        <title>Mumia sp. nov., isolated from the intestinal contents of plateau pika (Ochotona curzoniae) in the Qinghai-Tibet plateau of China.</title>
        <authorList>
            <person name="Tian Z."/>
        </authorList>
    </citation>
    <scope>NUCLEOTIDE SEQUENCE [LARGE SCALE GENOMIC DNA]</scope>
    <source>
        <strain evidence="12">527</strain>
        <strain evidence="10">Z527</strain>
    </source>
</reference>
<dbReference type="PANTHER" id="PTHR43848">
    <property type="entry name" value="PUTRESCINE TRANSPORT SYSTEM PERMEASE PROTEIN POTI"/>
    <property type="match status" value="1"/>
</dbReference>
<name>A0A5C4MMQ6_9ACTN</name>
<evidence type="ECO:0000256" key="2">
    <source>
        <dbReference type="ARBA" id="ARBA00007069"/>
    </source>
</evidence>
<evidence type="ECO:0000256" key="1">
    <source>
        <dbReference type="ARBA" id="ARBA00004651"/>
    </source>
</evidence>
<dbReference type="InterPro" id="IPR051789">
    <property type="entry name" value="Bact_Polyamine_Transport"/>
</dbReference>
<evidence type="ECO:0000256" key="5">
    <source>
        <dbReference type="ARBA" id="ARBA00022692"/>
    </source>
</evidence>
<comment type="caution">
    <text evidence="10">The sequence shown here is derived from an EMBL/GenBank/DDBJ whole genome shotgun (WGS) entry which is preliminary data.</text>
</comment>
<feature type="transmembrane region" description="Helical" evidence="8">
    <location>
        <begin position="203"/>
        <end position="229"/>
    </location>
</feature>
<feature type="transmembrane region" description="Helical" evidence="8">
    <location>
        <begin position="107"/>
        <end position="132"/>
    </location>
</feature>
<gene>
    <name evidence="11" type="ORF">FHE65_03610</name>
    <name evidence="10" type="ORF">FHE65_10695</name>
</gene>
<dbReference type="CDD" id="cd06261">
    <property type="entry name" value="TM_PBP2"/>
    <property type="match status" value="1"/>
</dbReference>
<keyword evidence="7 8" id="KW-0472">Membrane</keyword>
<dbReference type="Gene3D" id="1.10.3720.10">
    <property type="entry name" value="MetI-like"/>
    <property type="match status" value="1"/>
</dbReference>
<protein>
    <submittedName>
        <fullName evidence="10">ABC transporter permease</fullName>
    </submittedName>
</protein>
<dbReference type="OrthoDB" id="9810794at2"/>
<feature type="transmembrane region" description="Helical" evidence="8">
    <location>
        <begin position="147"/>
        <end position="166"/>
    </location>
</feature>
<sequence length="288" mass="30481">MSAARTRRPRDPLSRALTVLGVLVFVFLFLPILVIVVYSFNTGRLLGAWDSFGFDAYTRAWNNPVIGDAVRTSLVAGVLASMVSTVLGTIGGVALARARAGARWAGLLTALLAVTLITPEVIDGIAILPWLVTLGTDGGLAVVNNGMVRLVIVHTSLAVAVVTFIVRARMRGMDEQIEEAAADLYAAPWNRFRQITLPLASPGIFAGALMAFTLSLDNTIVASFVQVPGYTPWPVYVFGSLKVGLRPEIAAVSTVMLLLTLAALAVVWAVLRRSGDDNASVASTFTGG</sequence>
<dbReference type="InterPro" id="IPR000515">
    <property type="entry name" value="MetI-like"/>
</dbReference>
<keyword evidence="5 8" id="KW-0812">Transmembrane</keyword>
<evidence type="ECO:0000256" key="6">
    <source>
        <dbReference type="ARBA" id="ARBA00022989"/>
    </source>
</evidence>
<feature type="transmembrane region" description="Helical" evidence="8">
    <location>
        <begin position="16"/>
        <end position="40"/>
    </location>
</feature>
<evidence type="ECO:0000256" key="8">
    <source>
        <dbReference type="RuleBase" id="RU363032"/>
    </source>
</evidence>
<feature type="domain" description="ABC transmembrane type-1" evidence="9">
    <location>
        <begin position="70"/>
        <end position="267"/>
    </location>
</feature>
<evidence type="ECO:0000256" key="7">
    <source>
        <dbReference type="ARBA" id="ARBA00023136"/>
    </source>
</evidence>
<dbReference type="Pfam" id="PF00528">
    <property type="entry name" value="BPD_transp_1"/>
    <property type="match status" value="1"/>
</dbReference>
<evidence type="ECO:0000313" key="10">
    <source>
        <dbReference type="EMBL" id="TNC47080.1"/>
    </source>
</evidence>
<evidence type="ECO:0000313" key="11">
    <source>
        <dbReference type="EMBL" id="TNC50364.1"/>
    </source>
</evidence>
<dbReference type="EMBL" id="VDFR01000048">
    <property type="protein sequence ID" value="TNC47080.1"/>
    <property type="molecule type" value="Genomic_DNA"/>
</dbReference>
<proteinExistence type="inferred from homology"/>
<dbReference type="PROSITE" id="PS50928">
    <property type="entry name" value="ABC_TM1"/>
    <property type="match status" value="1"/>
</dbReference>
<keyword evidence="6 8" id="KW-1133">Transmembrane helix</keyword>
<dbReference type="Proteomes" id="UP000306740">
    <property type="component" value="Unassembled WGS sequence"/>
</dbReference>
<comment type="similarity">
    <text evidence="2">Belongs to the binding-protein-dependent transport system permease family. CysTW subfamily.</text>
</comment>
<dbReference type="SUPFAM" id="SSF161098">
    <property type="entry name" value="MetI-like"/>
    <property type="match status" value="1"/>
</dbReference>
<feature type="transmembrane region" description="Helical" evidence="8">
    <location>
        <begin position="249"/>
        <end position="271"/>
    </location>
</feature>
<dbReference type="PANTHER" id="PTHR43848:SF2">
    <property type="entry name" value="PUTRESCINE TRANSPORT SYSTEM PERMEASE PROTEIN POTI"/>
    <property type="match status" value="1"/>
</dbReference>
<dbReference type="RefSeq" id="WP_139105297.1">
    <property type="nucleotide sequence ID" value="NZ_VDFR01000016.1"/>
</dbReference>
<dbReference type="GO" id="GO:0055085">
    <property type="term" value="P:transmembrane transport"/>
    <property type="evidence" value="ECO:0007669"/>
    <property type="project" value="InterPro"/>
</dbReference>
<comment type="subcellular location">
    <subcellularLocation>
        <location evidence="1 8">Cell membrane</location>
        <topology evidence="1 8">Multi-pass membrane protein</topology>
    </subcellularLocation>
</comment>
<evidence type="ECO:0000256" key="3">
    <source>
        <dbReference type="ARBA" id="ARBA00022448"/>
    </source>
</evidence>
<dbReference type="AlphaFoldDB" id="A0A5C4MMQ6"/>
<organism evidence="10 12">
    <name type="scientific">Mumia zhuanghuii</name>
    <dbReference type="NCBI Taxonomy" id="2585211"/>
    <lineage>
        <taxon>Bacteria</taxon>
        <taxon>Bacillati</taxon>
        <taxon>Actinomycetota</taxon>
        <taxon>Actinomycetes</taxon>
        <taxon>Propionibacteriales</taxon>
        <taxon>Nocardioidaceae</taxon>
        <taxon>Mumia</taxon>
    </lineage>
</organism>
<dbReference type="EMBL" id="VDFR01000016">
    <property type="protein sequence ID" value="TNC50364.1"/>
    <property type="molecule type" value="Genomic_DNA"/>
</dbReference>
<evidence type="ECO:0000256" key="4">
    <source>
        <dbReference type="ARBA" id="ARBA00022475"/>
    </source>
</evidence>
<evidence type="ECO:0000313" key="12">
    <source>
        <dbReference type="Proteomes" id="UP000306740"/>
    </source>
</evidence>
<keyword evidence="4" id="KW-1003">Cell membrane</keyword>